<dbReference type="NCBIfam" id="TIGR03915">
    <property type="entry name" value="SAM_7_link_chp"/>
    <property type="match status" value="1"/>
</dbReference>
<name>A0ABV1II60_9ACTN</name>
<sequence length="318" mass="34243">MRASSSGSSEAVSGQGEASAVQTATQVLREALKASEGILLPCEPTPEGVLAAVGMTYLARVGRTDRVRLARADACQPMLGEVTCAAPPAADASAVALARRVLAGVRRSTGAEAARRIVLACAADGPDAPEAVRRYVRTCFACGRALPLTDPSVLALDDLARAVTNEVEKTRQFVRFSHVADGSWMAVFRPAANTVPLVATHFAERMGTERFCLLDPARSVAALHEAGERRCQVVGVDAQLASRIERELRLASDEPYVRALWKRLYDGLALEGRGPYERGYDLRTHWMPKRLWEGLVELDPRSADPGTHVPARYAGDTP</sequence>
<evidence type="ECO:0000313" key="3">
    <source>
        <dbReference type="Proteomes" id="UP001478817"/>
    </source>
</evidence>
<dbReference type="Proteomes" id="UP001478817">
    <property type="component" value="Unassembled WGS sequence"/>
</dbReference>
<accession>A0ABV1II60</accession>
<protein>
    <submittedName>
        <fullName evidence="2">TIGR03915 family putative DNA repair protein</fullName>
    </submittedName>
</protein>
<dbReference type="RefSeq" id="WP_349183268.1">
    <property type="nucleotide sequence ID" value="NZ_JBBNGS010000026.1"/>
</dbReference>
<dbReference type="InterPro" id="IPR023875">
    <property type="entry name" value="DNA_repair_put"/>
</dbReference>
<gene>
    <name evidence="2" type="ORF">AAAT05_09600</name>
</gene>
<comment type="caution">
    <text evidence="2">The sequence shown here is derived from an EMBL/GenBank/DDBJ whole genome shotgun (WGS) entry which is preliminary data.</text>
</comment>
<organism evidence="2 3">
    <name type="scientific">Paratractidigestivibacter faecalis</name>
    <dbReference type="NCBI Taxonomy" id="2292441"/>
    <lineage>
        <taxon>Bacteria</taxon>
        <taxon>Bacillati</taxon>
        <taxon>Actinomycetota</taxon>
        <taxon>Coriobacteriia</taxon>
        <taxon>Coriobacteriales</taxon>
        <taxon>Atopobiaceae</taxon>
        <taxon>Paratractidigestivibacter</taxon>
    </lineage>
</organism>
<feature type="domain" description="DUF4130" evidence="1">
    <location>
        <begin position="130"/>
        <end position="297"/>
    </location>
</feature>
<dbReference type="EMBL" id="JBBNGS010000026">
    <property type="protein sequence ID" value="MEQ2638588.1"/>
    <property type="molecule type" value="Genomic_DNA"/>
</dbReference>
<evidence type="ECO:0000313" key="2">
    <source>
        <dbReference type="EMBL" id="MEQ2638588.1"/>
    </source>
</evidence>
<evidence type="ECO:0000259" key="1">
    <source>
        <dbReference type="Pfam" id="PF13566"/>
    </source>
</evidence>
<keyword evidence="3" id="KW-1185">Reference proteome</keyword>
<dbReference type="Pfam" id="PF13566">
    <property type="entry name" value="DUF4130"/>
    <property type="match status" value="1"/>
</dbReference>
<proteinExistence type="predicted"/>
<dbReference type="InterPro" id="IPR025404">
    <property type="entry name" value="DUF4130"/>
</dbReference>
<reference evidence="2 3" key="1">
    <citation type="submission" date="2024-04" db="EMBL/GenBank/DDBJ databases">
        <title>Human intestinal bacterial collection.</title>
        <authorList>
            <person name="Pauvert C."/>
            <person name="Hitch T.C.A."/>
            <person name="Clavel T."/>
        </authorList>
    </citation>
    <scope>NUCLEOTIDE SEQUENCE [LARGE SCALE GENOMIC DNA]</scope>
    <source>
        <strain evidence="2 3">CLA-AA-H197</strain>
    </source>
</reference>